<accession>A0A836GYH8</accession>
<evidence type="ECO:0000256" key="1">
    <source>
        <dbReference type="ARBA" id="ARBA00004141"/>
    </source>
</evidence>
<dbReference type="SMART" id="SM00382">
    <property type="entry name" value="AAA"/>
    <property type="match status" value="2"/>
</dbReference>
<evidence type="ECO:0000313" key="13">
    <source>
        <dbReference type="EMBL" id="KAG5472038.1"/>
    </source>
</evidence>
<dbReference type="EMBL" id="JAFHKP010000031">
    <property type="protein sequence ID" value="KAG5472038.1"/>
    <property type="molecule type" value="Genomic_DNA"/>
</dbReference>
<reference evidence="13 14" key="1">
    <citation type="submission" date="2021-02" db="EMBL/GenBank/DDBJ databases">
        <title>Leishmania (Mundinia) enrietti genome sequencing and assembly.</title>
        <authorList>
            <person name="Almutairi H."/>
            <person name="Gatherer D."/>
        </authorList>
    </citation>
    <scope>NUCLEOTIDE SEQUENCE [LARGE SCALE GENOMIC DNA]</scope>
    <source>
        <strain evidence="13">CUR178</strain>
    </source>
</reference>
<evidence type="ECO:0000256" key="3">
    <source>
        <dbReference type="ARBA" id="ARBA00022692"/>
    </source>
</evidence>
<organism evidence="13 14">
    <name type="scientific">Leishmania enriettii</name>
    <dbReference type="NCBI Taxonomy" id="5663"/>
    <lineage>
        <taxon>Eukaryota</taxon>
        <taxon>Discoba</taxon>
        <taxon>Euglenozoa</taxon>
        <taxon>Kinetoplastea</taxon>
        <taxon>Metakinetoplastina</taxon>
        <taxon>Trypanosomatida</taxon>
        <taxon>Trypanosomatidae</taxon>
        <taxon>Leishmaniinae</taxon>
        <taxon>Leishmania</taxon>
    </lineage>
</organism>
<dbReference type="PANTHER" id="PTHR24223">
    <property type="entry name" value="ATP-BINDING CASSETTE SUB-FAMILY C"/>
    <property type="match status" value="1"/>
</dbReference>
<dbReference type="SUPFAM" id="SSF90123">
    <property type="entry name" value="ABC transporter transmembrane region"/>
    <property type="match status" value="2"/>
</dbReference>
<keyword evidence="5" id="KW-0547">Nucleotide-binding</keyword>
<name>A0A836GYH8_LEIEN</name>
<dbReference type="CDD" id="cd03244">
    <property type="entry name" value="ABCC_MRP_domain2"/>
    <property type="match status" value="1"/>
</dbReference>
<dbReference type="PROSITE" id="PS50893">
    <property type="entry name" value="ABC_TRANSPORTER_2"/>
    <property type="match status" value="2"/>
</dbReference>
<dbReference type="Pfam" id="PF00005">
    <property type="entry name" value="ABC_tran"/>
    <property type="match status" value="2"/>
</dbReference>
<dbReference type="CDD" id="cd18579">
    <property type="entry name" value="ABC_6TM_ABCC_D1"/>
    <property type="match status" value="1"/>
</dbReference>
<feature type="transmembrane region" description="Helical" evidence="10">
    <location>
        <begin position="1221"/>
        <end position="1240"/>
    </location>
</feature>
<dbReference type="SUPFAM" id="SSF52540">
    <property type="entry name" value="P-loop containing nucleoside triphosphate hydrolases"/>
    <property type="match status" value="2"/>
</dbReference>
<dbReference type="InterPro" id="IPR050173">
    <property type="entry name" value="ABC_transporter_C-like"/>
</dbReference>
<comment type="caution">
    <text evidence="13">The sequence shown here is derived from an EMBL/GenBank/DDBJ whole genome shotgun (WGS) entry which is preliminary data.</text>
</comment>
<evidence type="ECO:0000259" key="12">
    <source>
        <dbReference type="PROSITE" id="PS50929"/>
    </source>
</evidence>
<protein>
    <recommendedName>
        <fullName evidence="15">Pentamidine resistance protein 1</fullName>
    </recommendedName>
</protein>
<dbReference type="InterPro" id="IPR003593">
    <property type="entry name" value="AAA+_ATPase"/>
</dbReference>
<keyword evidence="2" id="KW-0813">Transport</keyword>
<dbReference type="CDD" id="cd03250">
    <property type="entry name" value="ABCC_MRP_domain1"/>
    <property type="match status" value="1"/>
</dbReference>
<feature type="transmembrane region" description="Helical" evidence="10">
    <location>
        <begin position="1260"/>
        <end position="1281"/>
    </location>
</feature>
<dbReference type="OrthoDB" id="272196at2759"/>
<evidence type="ECO:0000256" key="2">
    <source>
        <dbReference type="ARBA" id="ARBA00022448"/>
    </source>
</evidence>
<evidence type="ECO:0000256" key="5">
    <source>
        <dbReference type="ARBA" id="ARBA00022741"/>
    </source>
</evidence>
<feature type="domain" description="ABC transporter" evidence="11">
    <location>
        <begin position="1518"/>
        <end position="1777"/>
    </location>
</feature>
<dbReference type="InterPro" id="IPR044726">
    <property type="entry name" value="ABCC_6TM_D2"/>
</dbReference>
<evidence type="ECO:0008006" key="15">
    <source>
        <dbReference type="Google" id="ProtNLM"/>
    </source>
</evidence>
<dbReference type="InterPro" id="IPR036640">
    <property type="entry name" value="ABC1_TM_sf"/>
</dbReference>
<evidence type="ECO:0000313" key="14">
    <source>
        <dbReference type="Proteomes" id="UP000674179"/>
    </source>
</evidence>
<dbReference type="FunFam" id="3.40.50.300:FF:000630">
    <property type="entry name" value="ATP-binding cassette (ABC) transporter, putative"/>
    <property type="match status" value="1"/>
</dbReference>
<keyword evidence="6" id="KW-0067">ATP-binding</keyword>
<evidence type="ECO:0000256" key="10">
    <source>
        <dbReference type="SAM" id="Phobius"/>
    </source>
</evidence>
<keyword evidence="3 10" id="KW-0812">Transmembrane</keyword>
<dbReference type="PANTHER" id="PTHR24223:SF273">
    <property type="entry name" value="MULTIDRUG RESISTANCE PROTEIN E"/>
    <property type="match status" value="1"/>
</dbReference>
<dbReference type="RefSeq" id="XP_067690561.1">
    <property type="nucleotide sequence ID" value="XM_067834458.1"/>
</dbReference>
<dbReference type="FunFam" id="1.20.1560.10:FF:000013">
    <property type="entry name" value="ABC transporter C family member 2"/>
    <property type="match status" value="1"/>
</dbReference>
<evidence type="ECO:0000256" key="9">
    <source>
        <dbReference type="SAM" id="MobiDB-lite"/>
    </source>
</evidence>
<evidence type="ECO:0000256" key="8">
    <source>
        <dbReference type="ARBA" id="ARBA00023136"/>
    </source>
</evidence>
<feature type="transmembrane region" description="Helical" evidence="10">
    <location>
        <begin position="1189"/>
        <end position="1209"/>
    </location>
</feature>
<dbReference type="InterPro" id="IPR003439">
    <property type="entry name" value="ABC_transporter-like_ATP-bd"/>
</dbReference>
<keyword evidence="8 10" id="KW-0472">Membrane</keyword>
<dbReference type="GO" id="GO:0016020">
    <property type="term" value="C:membrane"/>
    <property type="evidence" value="ECO:0007669"/>
    <property type="project" value="UniProtKB-SubCell"/>
</dbReference>
<dbReference type="InterPro" id="IPR011527">
    <property type="entry name" value="ABC1_TM_dom"/>
</dbReference>
<sequence length="1834" mass="196425">MNSDPPGMAAGAASESIYSFAEVNRRLWRLPTKAPFDSNSDSGDELDWAAVRRSLEEAPEERSGVVGRYLLSWLDPYIALAWRERLEESYMPVPQRAHRAVCCGASLSRAFREGEVRAGRDVWCLRVEAALPPLASDDSNTAGASDTGSGDRLSCCGGASVTTANELARVGFCDEVGVHGRLRWVGYVRSSDTPHELVGGVEWDADSALPRYRARLAGDAATEAVHDGCVHGERLFHQVQSGRARCTCEYVRDLVPLSGSEIAHTRGPRTPRAPSLLWALLRTFRRDLMAILPPSIAGMMCEVSTPWLLQQFVLLLQSNKERDGVRRGLFFFFVFVMVKAAQPAVANKGMHRSRRLASLWHTSTLALVFEKCLTVSPDALSRPELSIGRVLAMASTDIENIKEFPVKMMFLWMAPSMLTLYVAYLFVLMGPSALAAVVLFAASLPVQGGLTNAMGRAQKSLSSCTDQRLRRTNELLSGIRVVKAMGWESRFISSIEDSARADELRLRRRLQVCQVALWACVFATPTFMIAAVLTTYTLSGHKLGASVVLPLIAVVSAITFPVMMLPEAFTSLAKFIVSTDRITQFLESDDSHIILEHAEGVFNSAGSAGADFRDAQTPGAAAVDAARVFVSVPAALPVYEPRHTGLRSVAERILCAALRRRVPVELQWRRVAASPVTDKGNGEPAPAAVEHDGTAAVFPRGEDGDDGGVGGALYTMEDKALLRDVRVSFPRAQLTVVVGATGSGKSVLLATLLGAFRLEGRVGIVRSMAYVPQQPWLMQDTMKANITFFEGDRRGTAEVAAVVGERGNGAFGDESTLACSPLRCSEKPSEGAALSRCGGSRETVNERLARAVRSCQLDADLALMERGLKTEIGERGVNLSGGQKARVSLARAVYADCDVYVLDDPLSALDAHVGRRVMEEVVLRALAGKTRVLATHQLQVLPHADQVVVLCKGRVAFAGSYAAYTASEWKAYVEHEEAATAGAAADQNSADGGGALAVAAVDEAAAGDKGRSSGGLPVVSVEALGFTHEALERVLCGGADSGGSGADAELEKKASGASSSLHRHGSRGSEDSKLESCDFSDSTLPNAVGLTCEPSVVPRIAPHSSELTGDEDAADSGDLMTAEEKETGYIPWSVYRTYFEAGGGVPIAIRAVLQCLLGELFSTATSVWLTLWSVNYFGSSLSTNEHLGVYLGLLFAASLTVSSNDFFIWQSSRRAARRLHAALLYTVSSATLAFFDRTPLGRIVNRFSKDVFVLDDELPAGVIPFLGIGGYVVTSLAVALYTSPLTVVAMLPAAYAFARLLKLYATVVREARRRGSVVQSPLFSLLEEVMHGRTTIAAYDKSHVLLAEALRRLDLVYSCTYVEKMMTLWLAIRIEYIAALVIVAVGLIGVVEKLMEASPVMQEARVGLISLSLTMCLDLSWSLSAILDLAAVVEASMNSVQRVCHYIRCVPQEALLLEPLDAYVARAVVAHNGCGEESSKNASAAGDIVVAAGEDDEGARVRRGDATDSHAKAEFGALRLERVDMRYRPGLPLVLRDVSFSIAPGQKVGVVGRTGSGKSTLLLAFLRLVDVCGGRILVCGRDARTYALPALRRLFSMVPQDPLLFDGTVRSNVDPFGDATDEEVRAALASVGFVGTGDCFGSAVSPTAARSSTLAGTPTTVFGGIPALDTVVQGGGLNFSVGQRQLLCLARALLKKGSAFILMDEATANVDARLDQAVQRIVAEQFGAHTVVTIAHRLHTVAAYDVVLVMDRGRVVEMGSPQELLERRGSVFYGMVAQSAAAATAREHRSREDAEGAASGFIPCDDGDGGAVLSAAERERRVEAVVASLLRQCK</sequence>
<feature type="compositionally biased region" description="Basic and acidic residues" evidence="9">
    <location>
        <begin position="1067"/>
        <end position="1076"/>
    </location>
</feature>
<dbReference type="InterPro" id="IPR017871">
    <property type="entry name" value="ABC_transporter-like_CS"/>
</dbReference>
<keyword evidence="4" id="KW-0677">Repeat</keyword>
<dbReference type="GO" id="GO:0140359">
    <property type="term" value="F:ABC-type transporter activity"/>
    <property type="evidence" value="ECO:0007669"/>
    <property type="project" value="InterPro"/>
</dbReference>
<dbReference type="Gene3D" id="1.20.1560.10">
    <property type="entry name" value="ABC transporter type 1, transmembrane domain"/>
    <property type="match status" value="2"/>
</dbReference>
<evidence type="ECO:0000259" key="11">
    <source>
        <dbReference type="PROSITE" id="PS50893"/>
    </source>
</evidence>
<feature type="transmembrane region" description="Helical" evidence="10">
    <location>
        <begin position="1374"/>
        <end position="1391"/>
    </location>
</feature>
<feature type="transmembrane region" description="Helical" evidence="10">
    <location>
        <begin position="543"/>
        <end position="565"/>
    </location>
</feature>
<dbReference type="Pfam" id="PF00664">
    <property type="entry name" value="ABC_membrane"/>
    <property type="match status" value="2"/>
</dbReference>
<dbReference type="InterPro" id="IPR027417">
    <property type="entry name" value="P-loop_NTPase"/>
</dbReference>
<dbReference type="InterPro" id="IPR044746">
    <property type="entry name" value="ABCC_6TM_D1"/>
</dbReference>
<feature type="transmembrane region" description="Helical" evidence="10">
    <location>
        <begin position="515"/>
        <end position="537"/>
    </location>
</feature>
<dbReference type="GO" id="GO:0005524">
    <property type="term" value="F:ATP binding"/>
    <property type="evidence" value="ECO:0007669"/>
    <property type="project" value="UniProtKB-KW"/>
</dbReference>
<feature type="domain" description="ABC transmembrane type-1" evidence="12">
    <location>
        <begin position="295"/>
        <end position="574"/>
    </location>
</feature>
<dbReference type="Proteomes" id="UP000674179">
    <property type="component" value="Chromosome 31"/>
</dbReference>
<dbReference type="PROSITE" id="PS00211">
    <property type="entry name" value="ABC_TRANSPORTER_1"/>
    <property type="match status" value="2"/>
</dbReference>
<dbReference type="KEGG" id="lenr:94169968"/>
<keyword evidence="7 10" id="KW-1133">Transmembrane helix</keyword>
<proteinExistence type="predicted"/>
<dbReference type="PROSITE" id="PS50929">
    <property type="entry name" value="ABC_TM1F"/>
    <property type="match status" value="2"/>
</dbReference>
<comment type="subcellular location">
    <subcellularLocation>
        <location evidence="1">Membrane</location>
        <topology evidence="1">Multi-pass membrane protein</topology>
    </subcellularLocation>
</comment>
<dbReference type="GO" id="GO:0016887">
    <property type="term" value="F:ATP hydrolysis activity"/>
    <property type="evidence" value="ECO:0007669"/>
    <property type="project" value="InterPro"/>
</dbReference>
<feature type="region of interest" description="Disordered" evidence="9">
    <location>
        <begin position="1045"/>
        <end position="1077"/>
    </location>
</feature>
<evidence type="ECO:0000256" key="4">
    <source>
        <dbReference type="ARBA" id="ARBA00022737"/>
    </source>
</evidence>
<feature type="domain" description="ABC transporter" evidence="11">
    <location>
        <begin position="707"/>
        <end position="977"/>
    </location>
</feature>
<dbReference type="CDD" id="cd18580">
    <property type="entry name" value="ABC_6TM_ABCC_D2"/>
    <property type="match status" value="1"/>
</dbReference>
<dbReference type="GeneID" id="94169968"/>
<gene>
    <name evidence="13" type="ORF">CUR178_02704</name>
</gene>
<evidence type="ECO:0000256" key="6">
    <source>
        <dbReference type="ARBA" id="ARBA00022840"/>
    </source>
</evidence>
<feature type="domain" description="ABC transmembrane type-1" evidence="12">
    <location>
        <begin position="1155"/>
        <end position="1435"/>
    </location>
</feature>
<evidence type="ECO:0000256" key="7">
    <source>
        <dbReference type="ARBA" id="ARBA00022989"/>
    </source>
</evidence>
<dbReference type="FunFam" id="1.20.1560.10:FF:000082">
    <property type="entry name" value="ABC transporter, multidrug resistance associated protein"/>
    <property type="match status" value="1"/>
</dbReference>
<dbReference type="Gene3D" id="3.40.50.300">
    <property type="entry name" value="P-loop containing nucleotide triphosphate hydrolases"/>
    <property type="match status" value="2"/>
</dbReference>
<keyword evidence="14" id="KW-1185">Reference proteome</keyword>